<dbReference type="SUPFAM" id="SSF56300">
    <property type="entry name" value="Metallo-dependent phosphatases"/>
    <property type="match status" value="1"/>
</dbReference>
<dbReference type="GO" id="GO:0004309">
    <property type="term" value="F:exopolyphosphatase activity"/>
    <property type="evidence" value="ECO:0007669"/>
    <property type="project" value="TreeGrafter"/>
</dbReference>
<dbReference type="EC" id="3.6.1.10" evidence="3"/>
<keyword evidence="6" id="KW-0812">Transmembrane</keyword>
<dbReference type="HOGENOM" id="CLU_013424_1_0_1"/>
<evidence type="ECO:0000313" key="14">
    <source>
        <dbReference type="Proteomes" id="UP000005222"/>
    </source>
</evidence>
<evidence type="ECO:0000256" key="5">
    <source>
        <dbReference type="ARBA" id="ARBA00022554"/>
    </source>
</evidence>
<gene>
    <name evidence="13" type="primary">Piso0_004885</name>
    <name evidence="13" type="ORF">GNLVRS01_PISO0N03225g</name>
</gene>
<dbReference type="GO" id="GO:0000298">
    <property type="term" value="F:endopolyphosphatase activity"/>
    <property type="evidence" value="ECO:0007669"/>
    <property type="project" value="UniProtKB-EC"/>
</dbReference>
<dbReference type="InterPro" id="IPR029052">
    <property type="entry name" value="Metallo-depent_PP-like"/>
</dbReference>
<name>G8Y0P5_PICSO</name>
<keyword evidence="14" id="KW-1185">Reference proteome</keyword>
<dbReference type="InParanoid" id="G8Y0P5"/>
<evidence type="ECO:0000256" key="10">
    <source>
        <dbReference type="ARBA" id="ARBA00023136"/>
    </source>
</evidence>
<dbReference type="Proteomes" id="UP000005222">
    <property type="component" value="Chromosome N"/>
</dbReference>
<dbReference type="AlphaFoldDB" id="G8Y0P5"/>
<evidence type="ECO:0000256" key="8">
    <source>
        <dbReference type="ARBA" id="ARBA00022968"/>
    </source>
</evidence>
<evidence type="ECO:0000256" key="1">
    <source>
        <dbReference type="ARBA" id="ARBA00004576"/>
    </source>
</evidence>
<evidence type="ECO:0000256" key="11">
    <source>
        <dbReference type="ARBA" id="ARBA00023180"/>
    </source>
</evidence>
<protein>
    <recommendedName>
        <fullName evidence="4">Endopolyphosphatase</fullName>
        <ecNumber evidence="3">3.6.1.10</ecNumber>
    </recommendedName>
</protein>
<dbReference type="GO" id="GO:0006798">
    <property type="term" value="P:polyphosphate catabolic process"/>
    <property type="evidence" value="ECO:0007669"/>
    <property type="project" value="TreeGrafter"/>
</dbReference>
<keyword evidence="5" id="KW-0926">Vacuole</keyword>
<dbReference type="EMBL" id="FO082046">
    <property type="protein sequence ID" value="CCE86398.1"/>
    <property type="molecule type" value="Genomic_DNA"/>
</dbReference>
<dbReference type="OrthoDB" id="348678at2759"/>
<organism evidence="13 14">
    <name type="scientific">Pichia sorbitophila (strain ATCC MYA-4447 / BCRC 22081 / CBS 7064 / NBRC 10061 / NRRL Y-12695)</name>
    <name type="common">Hybrid yeast</name>
    <dbReference type="NCBI Taxonomy" id="559304"/>
    <lineage>
        <taxon>Eukaryota</taxon>
        <taxon>Fungi</taxon>
        <taxon>Dikarya</taxon>
        <taxon>Ascomycota</taxon>
        <taxon>Saccharomycotina</taxon>
        <taxon>Pichiomycetes</taxon>
        <taxon>Debaryomycetaceae</taxon>
        <taxon>Millerozyma</taxon>
    </lineage>
</organism>
<feature type="region of interest" description="Disordered" evidence="12">
    <location>
        <begin position="712"/>
        <end position="732"/>
    </location>
</feature>
<feature type="compositionally biased region" description="Basic residues" evidence="12">
    <location>
        <begin position="712"/>
        <end position="727"/>
    </location>
</feature>
<feature type="compositionally biased region" description="Basic and acidic residues" evidence="12">
    <location>
        <begin position="573"/>
        <end position="584"/>
    </location>
</feature>
<dbReference type="PIRSF" id="PIRSF027093">
    <property type="entry name" value="EndopolyPtase_N1"/>
    <property type="match status" value="1"/>
</dbReference>
<dbReference type="GO" id="GO:0000324">
    <property type="term" value="C:fungal-type vacuole"/>
    <property type="evidence" value="ECO:0007669"/>
    <property type="project" value="TreeGrafter"/>
</dbReference>
<evidence type="ECO:0000256" key="4">
    <source>
        <dbReference type="ARBA" id="ARBA00014458"/>
    </source>
</evidence>
<dbReference type="GO" id="GO:0005774">
    <property type="term" value="C:vacuolar membrane"/>
    <property type="evidence" value="ECO:0007669"/>
    <property type="project" value="UniProtKB-SubCell"/>
</dbReference>
<dbReference type="GO" id="GO:0008081">
    <property type="term" value="F:phosphoric diester hydrolase activity"/>
    <property type="evidence" value="ECO:0007669"/>
    <property type="project" value="TreeGrafter"/>
</dbReference>
<sequence length="758" mass="86890">MGEAEHSHRLGRVRGAAVLSVLAAVALVLFAKHTLSEDMGIAQDTGYSNPLRIETIELSQREIEERRRLRLSTKPPVRVEGSRGSQVLHGRFVHITDLHPDPIYQEGALVDENCHPKEKGAWTSSPEDYDNTDNGPMDHSTGSESIEKGQDRKRASKYGDAVLGCDSPMALVHDSIKWMTENLGDKIDFVAWTGDNARHDNDRGFPRTENEIFEMNQHISNLMSNAFSDIPVVPTVGNNDVYPHNMFATGPTLQTREFYKIWNKFIPQSQFHTFLRGAYFFSEVVPDMLAILSVNTMYLFQSNPLVDNCDSKKQPGYHLFVWLGYVLRELRARGMKVWLIGHVPPNTKNYDISCLRKYILWTHEYRDVIIGGLYGHMNIDHFIPLDSVAAYKSAASKFPFLKGDSADSLQDNAYNNDEISDLSLDDYYEIFDSPILKDTHDSVLNMDNIGSVWPLAGVPNNKVSFMESLRDKVYADIKDEDKSGKLDDRYSVVHVSASVIPTFNPAIRVWEYNITGLDLLHEKQSQNSRNYQEITSNITFTPWDDFFEGLERLIQLNLEYDSKSDSESASQNKDYHTTKKDRTLPPKMPSNLPLGPGYKPQTFTPERYVQYYVDLQAIGKGEKEFGFEYEYATDSEYNMSVLTNTEWIKLARMFGQLSYKSEDLQSPLDAEDTGLNQVYTCSLNNMVKRYSQELVSYFNEFLSLPNILVKKRKHKKKKNKKKKKKKTPEHDLKEVEKMWQRYVKHAFADSNYENMGLG</sequence>
<feature type="region of interest" description="Disordered" evidence="12">
    <location>
        <begin position="564"/>
        <end position="599"/>
    </location>
</feature>
<dbReference type="PANTHER" id="PTHR10340:SF55">
    <property type="entry name" value="ENDOPOLYPHOSPHATASE"/>
    <property type="match status" value="1"/>
</dbReference>
<dbReference type="OMA" id="WAERYSV"/>
<evidence type="ECO:0000256" key="12">
    <source>
        <dbReference type="SAM" id="MobiDB-lite"/>
    </source>
</evidence>
<dbReference type="CDD" id="cd00842">
    <property type="entry name" value="MPP_ASMase"/>
    <property type="match status" value="1"/>
</dbReference>
<comment type="subcellular location">
    <subcellularLocation>
        <location evidence="1">Vacuole membrane</location>
        <topology evidence="1">Single-pass type II membrane protein</topology>
    </subcellularLocation>
</comment>
<dbReference type="PANTHER" id="PTHR10340">
    <property type="entry name" value="SPHINGOMYELIN PHOSPHODIESTERASE"/>
    <property type="match status" value="1"/>
</dbReference>
<proteinExistence type="inferred from homology"/>
<keyword evidence="10" id="KW-0472">Membrane</keyword>
<feature type="region of interest" description="Disordered" evidence="12">
    <location>
        <begin position="117"/>
        <end position="154"/>
    </location>
</feature>
<dbReference type="eggNOG" id="KOG3770">
    <property type="taxonomic scope" value="Eukaryota"/>
</dbReference>
<evidence type="ECO:0000256" key="2">
    <source>
        <dbReference type="ARBA" id="ARBA00010399"/>
    </source>
</evidence>
<dbReference type="STRING" id="559304.G8Y0P5"/>
<dbReference type="InterPro" id="IPR041805">
    <property type="entry name" value="ASMase/PPN1_MPP"/>
</dbReference>
<reference evidence="13 14" key="1">
    <citation type="journal article" date="2012" name="G3 (Bethesda)">
        <title>Pichia sorbitophila, an interspecies yeast hybrid reveals early steps of genome resolution following polyploidization.</title>
        <authorList>
            <person name="Leh Louis V."/>
            <person name="Despons L."/>
            <person name="Friedrich A."/>
            <person name="Martin T."/>
            <person name="Durrens P."/>
            <person name="Casaregola S."/>
            <person name="Neuveglise C."/>
            <person name="Fairhead C."/>
            <person name="Marck C."/>
            <person name="Cruz J.A."/>
            <person name="Straub M.L."/>
            <person name="Kugler V."/>
            <person name="Sacerdot C."/>
            <person name="Uzunov Z."/>
            <person name="Thierry A."/>
            <person name="Weiss S."/>
            <person name="Bleykasten C."/>
            <person name="De Montigny J."/>
            <person name="Jacques N."/>
            <person name="Jung P."/>
            <person name="Lemaire M."/>
            <person name="Mallet S."/>
            <person name="Morel G."/>
            <person name="Richard G.F."/>
            <person name="Sarkar A."/>
            <person name="Savel G."/>
            <person name="Schacherer J."/>
            <person name="Seret M.L."/>
            <person name="Talla E."/>
            <person name="Samson G."/>
            <person name="Jubin C."/>
            <person name="Poulain J."/>
            <person name="Vacherie B."/>
            <person name="Barbe V."/>
            <person name="Pelletier E."/>
            <person name="Sherman D.J."/>
            <person name="Westhof E."/>
            <person name="Weissenbach J."/>
            <person name="Baret P.V."/>
            <person name="Wincker P."/>
            <person name="Gaillardin C."/>
            <person name="Dujon B."/>
            <person name="Souciet J.L."/>
        </authorList>
    </citation>
    <scope>NUCLEOTIDE SEQUENCE [LARGE SCALE GENOMIC DNA]</scope>
    <source>
        <strain evidence="14">ATCC MYA-4447 / BCRC 22081 / CBS 7064 / NBRC 10061 / NRRL Y-12695</strain>
    </source>
</reference>
<keyword evidence="7" id="KW-0378">Hydrolase</keyword>
<evidence type="ECO:0000256" key="9">
    <source>
        <dbReference type="ARBA" id="ARBA00022989"/>
    </source>
</evidence>
<dbReference type="FunCoup" id="G8Y0P5">
    <property type="interactions" value="397"/>
</dbReference>
<keyword evidence="9" id="KW-1133">Transmembrane helix</keyword>
<evidence type="ECO:0000313" key="13">
    <source>
        <dbReference type="EMBL" id="CCE86398.1"/>
    </source>
</evidence>
<accession>G8Y0P5</accession>
<evidence type="ECO:0000256" key="6">
    <source>
        <dbReference type="ARBA" id="ARBA00022692"/>
    </source>
</evidence>
<comment type="similarity">
    <text evidence="2">Belongs to the endopolyphosphatase PPN1 family.</text>
</comment>
<keyword evidence="11" id="KW-0325">Glycoprotein</keyword>
<dbReference type="InterPro" id="IPR012358">
    <property type="entry name" value="EndopolyPtase_N1"/>
</dbReference>
<keyword evidence="8" id="KW-0735">Signal-anchor</keyword>
<evidence type="ECO:0000256" key="3">
    <source>
        <dbReference type="ARBA" id="ARBA00012459"/>
    </source>
</evidence>
<evidence type="ECO:0000256" key="7">
    <source>
        <dbReference type="ARBA" id="ARBA00022801"/>
    </source>
</evidence>